<dbReference type="InParanoid" id="A0A067ND25"/>
<dbReference type="AlphaFoldDB" id="A0A067ND25"/>
<keyword evidence="6" id="KW-1133">Transmembrane helix</keyword>
<sequence length="690" mass="77908">MATADRNFSDALSTWKDINLAELQKTLDAQGIELVENQKEGLVSRKALADRTREFKKIPDDEKLNAFKGLLKSYQTEIDNLTRRSKISESAFLSVYKLLAEAPDPYPLLDAAIDQAVKVEEARLLQSELQRLREDNAELRRRVADVAALEAAKKKSDARVEILEEKMDALIQEKVSQKENELNATYDERMMNYEERERDLQRQVTLAKQQLRDLQNSHESNQAKLMDQSQRQDQETVAKLAEMEMVLADLDRANSRVAAVERRNEILRAEIEAVRSGSDNTDRMKGLEAQITELESEAERLSRAFEAQRDATLIAESALKHRTEEFEKELASQSGEVDALRNKLRQLNDYDEIKRELEIMKFVEFSGGDVDDDDGEGGGLQLPDPNADKANQQPGKSLESLLMAKNKRILEELTKFRILHGELESSLQAVTEQLARDQKELEQQKGLNERLENDLLQLNRHIPKTNGDGISGTSTPSGQPGAQDGLAGLNLGQRSTDTSRKSGALTFAPSADTSILPIVTSQRDRFRQRNAELEEELRKQFEIMSDLRGEIKSLQVDNLKLYEKIRYMQSYRNEAAAAGSGPSSSIRANASAPPASLTRHDEMGKYRSMYEERMNPFEAFRGREAARAVQALNPIEKVVFVLTRTILANRRARMVFIFYAVCLHLLVMFMSYECTSGGSGHPVIEPPPFG</sequence>
<dbReference type="EMBL" id="KL198016">
    <property type="protein sequence ID" value="KDQ21701.1"/>
    <property type="molecule type" value="Genomic_DNA"/>
</dbReference>
<accession>A0A067ND25</accession>
<evidence type="ECO:0000256" key="11">
    <source>
        <dbReference type="SAM" id="MobiDB-lite"/>
    </source>
</evidence>
<dbReference type="PANTHER" id="PTHR14043:SF2">
    <property type="entry name" value="HOMEOBOX PROTEIN CUT"/>
    <property type="match status" value="1"/>
</dbReference>
<dbReference type="GO" id="GO:0000139">
    <property type="term" value="C:Golgi membrane"/>
    <property type="evidence" value="ECO:0007669"/>
    <property type="project" value="UniProtKB-SubCell"/>
</dbReference>
<dbReference type="Pfam" id="PF08172">
    <property type="entry name" value="CASP_C"/>
    <property type="match status" value="1"/>
</dbReference>
<feature type="domain" description="Cux N-terminal" evidence="13">
    <location>
        <begin position="4"/>
        <end position="116"/>
    </location>
</feature>
<dbReference type="GO" id="GO:0006891">
    <property type="term" value="P:intra-Golgi vesicle-mediated transport"/>
    <property type="evidence" value="ECO:0007669"/>
    <property type="project" value="InterPro"/>
</dbReference>
<dbReference type="PANTHER" id="PTHR14043">
    <property type="entry name" value="CCAAT DISPLACEMENT PROTEIN-RELATED"/>
    <property type="match status" value="1"/>
</dbReference>
<evidence type="ECO:0000313" key="14">
    <source>
        <dbReference type="EMBL" id="KDQ21701.1"/>
    </source>
</evidence>
<evidence type="ECO:0000256" key="5">
    <source>
        <dbReference type="ARBA" id="ARBA00022692"/>
    </source>
</evidence>
<gene>
    <name evidence="14" type="ORF">BOTBODRAFT_211241</name>
</gene>
<keyword evidence="4" id="KW-0813">Transport</keyword>
<protein>
    <recommendedName>
        <fullName evidence="3">Protein CASP</fullName>
    </recommendedName>
</protein>
<dbReference type="STRING" id="930990.A0A067ND25"/>
<organism evidence="14 15">
    <name type="scientific">Botryobasidium botryosum (strain FD-172 SS1)</name>
    <dbReference type="NCBI Taxonomy" id="930990"/>
    <lineage>
        <taxon>Eukaryota</taxon>
        <taxon>Fungi</taxon>
        <taxon>Dikarya</taxon>
        <taxon>Basidiomycota</taxon>
        <taxon>Agaricomycotina</taxon>
        <taxon>Agaricomycetes</taxon>
        <taxon>Cantharellales</taxon>
        <taxon>Botryobasidiaceae</taxon>
        <taxon>Botryobasidium</taxon>
    </lineage>
</organism>
<feature type="region of interest" description="Disordered" evidence="11">
    <location>
        <begin position="368"/>
        <end position="394"/>
    </location>
</feature>
<evidence type="ECO:0000256" key="2">
    <source>
        <dbReference type="ARBA" id="ARBA00006415"/>
    </source>
</evidence>
<feature type="compositionally biased region" description="Polar residues" evidence="11">
    <location>
        <begin position="471"/>
        <end position="480"/>
    </location>
</feature>
<evidence type="ECO:0000256" key="3">
    <source>
        <dbReference type="ARBA" id="ARBA00018691"/>
    </source>
</evidence>
<evidence type="ECO:0000259" key="13">
    <source>
        <dbReference type="Pfam" id="PF25398"/>
    </source>
</evidence>
<evidence type="ECO:0000256" key="8">
    <source>
        <dbReference type="ARBA" id="ARBA00023054"/>
    </source>
</evidence>
<keyword evidence="5" id="KW-0812">Transmembrane</keyword>
<feature type="domain" description="CASP C-terminal" evidence="12">
    <location>
        <begin position="429"/>
        <end position="675"/>
    </location>
</feature>
<proteinExistence type="inferred from homology"/>
<dbReference type="OrthoDB" id="10257567at2759"/>
<feature type="coiled-coil region" evidence="10">
    <location>
        <begin position="516"/>
        <end position="550"/>
    </location>
</feature>
<keyword evidence="8 10" id="KW-0175">Coiled coil</keyword>
<feature type="coiled-coil region" evidence="10">
    <location>
        <begin position="427"/>
        <end position="461"/>
    </location>
</feature>
<evidence type="ECO:0000256" key="1">
    <source>
        <dbReference type="ARBA" id="ARBA00004409"/>
    </source>
</evidence>
<evidence type="ECO:0000313" key="15">
    <source>
        <dbReference type="Proteomes" id="UP000027195"/>
    </source>
</evidence>
<feature type="region of interest" description="Disordered" evidence="11">
    <location>
        <begin position="578"/>
        <end position="598"/>
    </location>
</feature>
<evidence type="ECO:0000256" key="7">
    <source>
        <dbReference type="ARBA" id="ARBA00023034"/>
    </source>
</evidence>
<feature type="coiled-coil region" evidence="10">
    <location>
        <begin position="64"/>
        <end position="91"/>
    </location>
</feature>
<keyword evidence="9" id="KW-0472">Membrane</keyword>
<dbReference type="InterPro" id="IPR012955">
    <property type="entry name" value="CASP_C"/>
</dbReference>
<name>A0A067ND25_BOTB1</name>
<evidence type="ECO:0000256" key="10">
    <source>
        <dbReference type="SAM" id="Coils"/>
    </source>
</evidence>
<dbReference type="InterPro" id="IPR057476">
    <property type="entry name" value="Cux_N"/>
</dbReference>
<comment type="subcellular location">
    <subcellularLocation>
        <location evidence="1">Golgi apparatus membrane</location>
        <topology evidence="1">Single-pass type IV membrane protein</topology>
    </subcellularLocation>
</comment>
<keyword evidence="15" id="KW-1185">Reference proteome</keyword>
<feature type="region of interest" description="Disordered" evidence="11">
    <location>
        <begin position="461"/>
        <end position="506"/>
    </location>
</feature>
<dbReference type="FunCoup" id="A0A067ND25">
    <property type="interactions" value="116"/>
</dbReference>
<evidence type="ECO:0000256" key="4">
    <source>
        <dbReference type="ARBA" id="ARBA00022448"/>
    </source>
</evidence>
<comment type="similarity">
    <text evidence="2">Belongs to the CASP family.</text>
</comment>
<reference evidence="15" key="1">
    <citation type="journal article" date="2014" name="Proc. Natl. Acad. Sci. U.S.A.">
        <title>Extensive sampling of basidiomycete genomes demonstrates inadequacy of the white-rot/brown-rot paradigm for wood decay fungi.</title>
        <authorList>
            <person name="Riley R."/>
            <person name="Salamov A.A."/>
            <person name="Brown D.W."/>
            <person name="Nagy L.G."/>
            <person name="Floudas D."/>
            <person name="Held B.W."/>
            <person name="Levasseur A."/>
            <person name="Lombard V."/>
            <person name="Morin E."/>
            <person name="Otillar R."/>
            <person name="Lindquist E.A."/>
            <person name="Sun H."/>
            <person name="LaButti K.M."/>
            <person name="Schmutz J."/>
            <person name="Jabbour D."/>
            <person name="Luo H."/>
            <person name="Baker S.E."/>
            <person name="Pisabarro A.G."/>
            <person name="Walton J.D."/>
            <person name="Blanchette R.A."/>
            <person name="Henrissat B."/>
            <person name="Martin F."/>
            <person name="Cullen D."/>
            <person name="Hibbett D.S."/>
            <person name="Grigoriev I.V."/>
        </authorList>
    </citation>
    <scope>NUCLEOTIDE SEQUENCE [LARGE SCALE GENOMIC DNA]</scope>
    <source>
        <strain evidence="15">FD-172 SS1</strain>
    </source>
</reference>
<feature type="coiled-coil region" evidence="10">
    <location>
        <begin position="122"/>
        <end position="217"/>
    </location>
</feature>
<evidence type="ECO:0000256" key="6">
    <source>
        <dbReference type="ARBA" id="ARBA00022989"/>
    </source>
</evidence>
<evidence type="ECO:0000259" key="12">
    <source>
        <dbReference type="Pfam" id="PF08172"/>
    </source>
</evidence>
<dbReference type="Proteomes" id="UP000027195">
    <property type="component" value="Unassembled WGS sequence"/>
</dbReference>
<dbReference type="Pfam" id="PF25398">
    <property type="entry name" value="CUX1_N"/>
    <property type="match status" value="1"/>
</dbReference>
<feature type="coiled-coil region" evidence="10">
    <location>
        <begin position="243"/>
        <end position="350"/>
    </location>
</feature>
<dbReference type="HOGENOM" id="CLU_016758_0_0_1"/>
<evidence type="ECO:0000256" key="9">
    <source>
        <dbReference type="ARBA" id="ARBA00023136"/>
    </source>
</evidence>
<keyword evidence="7" id="KW-0333">Golgi apparatus</keyword>